<dbReference type="InterPro" id="IPR001296">
    <property type="entry name" value="Glyco_trans_1"/>
</dbReference>
<sequence length="397" mass="44650">MPLKRGLRMANSKTLSSNSNQPPRVAIIHDWLTDMGGAERVVLALLSAFPGAPIYTSVFEPQGAGLQMFKDADVRTTWLQKLPRGLRRLHRLFPVLRVWAFRSLDLRAYDVIISSSSAESKQVKKRSDAVHICYCHTPTRYYWSHYQHYRQDPGFGRLNPLIRLIMPPFVWWMKRLDFAAAQRVDYFVANSSEVRDRVKRFYGRDSVVINPPVEVARFTLAQTTGSRRAGYVSIGRLVPYKRFDVAVQACSELGLPLTVYGSGPEYAKLQKMAGPTVSFVKNATDQQIARALRSARALLFPAEEDFGIVQIEALAAGTPIVAYARGGALDVVKDGINGVLFYQQTTDSLIAALQTLEGLRLNRPGIMASARQWDTARFIKKLQNFVGECWELGPPRR</sequence>
<dbReference type="InterPro" id="IPR050194">
    <property type="entry name" value="Glycosyltransferase_grp1"/>
</dbReference>
<gene>
    <name evidence="4" type="ORF">EOT04_02665</name>
</gene>
<dbReference type="GO" id="GO:0016757">
    <property type="term" value="F:glycosyltransferase activity"/>
    <property type="evidence" value="ECO:0007669"/>
    <property type="project" value="InterPro"/>
</dbReference>
<reference evidence="4" key="1">
    <citation type="submission" date="2019-01" db="EMBL/GenBank/DDBJ databases">
        <title>Genomic signatures and co-occurrence patterns of the ultra-small Saccharimodia (Patescibacteria phylum) suggest a symbiotic lifestyle.</title>
        <authorList>
            <person name="Lemos L."/>
            <person name="Medeiros J."/>
            <person name="Andreote F."/>
            <person name="Fernandes G."/>
            <person name="Varani A."/>
            <person name="Oliveira G."/>
            <person name="Pylro V."/>
        </authorList>
    </citation>
    <scope>NUCLEOTIDE SEQUENCE [LARGE SCALE GENOMIC DNA]</scope>
    <source>
        <strain evidence="4">AMD01</strain>
    </source>
</reference>
<comment type="caution">
    <text evidence="4">The sequence shown here is derived from an EMBL/GenBank/DDBJ whole genome shotgun (WGS) entry which is preliminary data.</text>
</comment>
<organism evidence="4 5">
    <name type="scientific">Candidatus Chaera renei</name>
    <dbReference type="NCBI Taxonomy" id="2506947"/>
    <lineage>
        <taxon>Bacteria</taxon>
        <taxon>Candidatus Saccharimonadota</taxon>
        <taxon>Candidatus Saccharimonadia</taxon>
        <taxon>Candidatus Saccharimonadales</taxon>
        <taxon>Candidatus Saccharimonadaceae</taxon>
        <taxon>Candidatus Chaera</taxon>
    </lineage>
</organism>
<dbReference type="EMBL" id="SCKW01000027">
    <property type="protein sequence ID" value="RWZ78952.1"/>
    <property type="molecule type" value="Genomic_DNA"/>
</dbReference>
<evidence type="ECO:0000256" key="1">
    <source>
        <dbReference type="SAM" id="MobiDB-lite"/>
    </source>
</evidence>
<proteinExistence type="predicted"/>
<evidence type="ECO:0000313" key="4">
    <source>
        <dbReference type="EMBL" id="RWZ78952.1"/>
    </source>
</evidence>
<dbReference type="PANTHER" id="PTHR45947:SF3">
    <property type="entry name" value="SULFOQUINOVOSYL TRANSFERASE SQD2"/>
    <property type="match status" value="1"/>
</dbReference>
<evidence type="ECO:0000313" key="5">
    <source>
        <dbReference type="Proteomes" id="UP000289269"/>
    </source>
</evidence>
<accession>A0A4Q0AIB9</accession>
<dbReference type="Gene3D" id="3.40.50.2000">
    <property type="entry name" value="Glycogen Phosphorylase B"/>
    <property type="match status" value="2"/>
</dbReference>
<feature type="domain" description="Glycosyltransferase subfamily 4-like N-terminal" evidence="3">
    <location>
        <begin position="35"/>
        <end position="217"/>
    </location>
</feature>
<dbReference type="AlphaFoldDB" id="A0A4Q0AIB9"/>
<feature type="domain" description="Glycosyl transferase family 1" evidence="2">
    <location>
        <begin position="231"/>
        <end position="357"/>
    </location>
</feature>
<dbReference type="Pfam" id="PF13439">
    <property type="entry name" value="Glyco_transf_4"/>
    <property type="match status" value="1"/>
</dbReference>
<evidence type="ECO:0000259" key="2">
    <source>
        <dbReference type="Pfam" id="PF00534"/>
    </source>
</evidence>
<keyword evidence="5" id="KW-1185">Reference proteome</keyword>
<dbReference type="Proteomes" id="UP000289269">
    <property type="component" value="Unassembled WGS sequence"/>
</dbReference>
<protein>
    <submittedName>
        <fullName evidence="4">Glycosyltransferase family 4 protein</fullName>
    </submittedName>
</protein>
<dbReference type="PANTHER" id="PTHR45947">
    <property type="entry name" value="SULFOQUINOVOSYL TRANSFERASE SQD2"/>
    <property type="match status" value="1"/>
</dbReference>
<name>A0A4Q0AIB9_9BACT</name>
<dbReference type="Pfam" id="PF00534">
    <property type="entry name" value="Glycos_transf_1"/>
    <property type="match status" value="1"/>
</dbReference>
<evidence type="ECO:0000259" key="3">
    <source>
        <dbReference type="Pfam" id="PF13439"/>
    </source>
</evidence>
<feature type="compositionally biased region" description="Polar residues" evidence="1">
    <location>
        <begin position="11"/>
        <end position="21"/>
    </location>
</feature>
<dbReference type="InterPro" id="IPR028098">
    <property type="entry name" value="Glyco_trans_4-like_N"/>
</dbReference>
<dbReference type="SUPFAM" id="SSF53756">
    <property type="entry name" value="UDP-Glycosyltransferase/glycogen phosphorylase"/>
    <property type="match status" value="1"/>
</dbReference>
<feature type="region of interest" description="Disordered" evidence="1">
    <location>
        <begin position="1"/>
        <end position="21"/>
    </location>
</feature>